<dbReference type="PANTHER" id="PTHR33223:SF6">
    <property type="entry name" value="CCHC-TYPE DOMAIN-CONTAINING PROTEIN"/>
    <property type="match status" value="1"/>
</dbReference>
<feature type="compositionally biased region" description="Polar residues" evidence="1">
    <location>
        <begin position="250"/>
        <end position="265"/>
    </location>
</feature>
<feature type="region of interest" description="Disordered" evidence="1">
    <location>
        <begin position="49"/>
        <end position="68"/>
    </location>
</feature>
<evidence type="ECO:0000313" key="4">
    <source>
        <dbReference type="Proteomes" id="UP000326396"/>
    </source>
</evidence>
<dbReference type="EMBL" id="SZYD01000013">
    <property type="protein sequence ID" value="KAD4384982.1"/>
    <property type="molecule type" value="Genomic_DNA"/>
</dbReference>
<keyword evidence="4" id="KW-1185">Reference proteome</keyword>
<reference evidence="3 4" key="1">
    <citation type="submission" date="2019-05" db="EMBL/GenBank/DDBJ databases">
        <title>Mikania micrantha, genome provides insights into the molecular mechanism of rapid growth.</title>
        <authorList>
            <person name="Liu B."/>
        </authorList>
    </citation>
    <scope>NUCLEOTIDE SEQUENCE [LARGE SCALE GENOMIC DNA]</scope>
    <source>
        <strain evidence="3">NLD-2019</strain>
        <tissue evidence="3">Leaf</tissue>
    </source>
</reference>
<dbReference type="PANTHER" id="PTHR33223">
    <property type="entry name" value="CCHC-TYPE DOMAIN-CONTAINING PROTEIN"/>
    <property type="match status" value="1"/>
</dbReference>
<dbReference type="Proteomes" id="UP000326396">
    <property type="component" value="Linkage Group LG3"/>
</dbReference>
<proteinExistence type="predicted"/>
<evidence type="ECO:0000313" key="3">
    <source>
        <dbReference type="EMBL" id="KAD4384982.1"/>
    </source>
</evidence>
<dbReference type="AlphaFoldDB" id="A0A5N6N4X2"/>
<dbReference type="OrthoDB" id="1938922at2759"/>
<accession>A0A5N6N4X2</accession>
<feature type="domain" description="Retrotransposon gag" evidence="2">
    <location>
        <begin position="112"/>
        <end position="201"/>
    </location>
</feature>
<gene>
    <name evidence="3" type="ORF">E3N88_25150</name>
</gene>
<organism evidence="3 4">
    <name type="scientific">Mikania micrantha</name>
    <name type="common">bitter vine</name>
    <dbReference type="NCBI Taxonomy" id="192012"/>
    <lineage>
        <taxon>Eukaryota</taxon>
        <taxon>Viridiplantae</taxon>
        <taxon>Streptophyta</taxon>
        <taxon>Embryophyta</taxon>
        <taxon>Tracheophyta</taxon>
        <taxon>Spermatophyta</taxon>
        <taxon>Magnoliopsida</taxon>
        <taxon>eudicotyledons</taxon>
        <taxon>Gunneridae</taxon>
        <taxon>Pentapetalae</taxon>
        <taxon>asterids</taxon>
        <taxon>campanulids</taxon>
        <taxon>Asterales</taxon>
        <taxon>Asteraceae</taxon>
        <taxon>Asteroideae</taxon>
        <taxon>Heliantheae alliance</taxon>
        <taxon>Eupatorieae</taxon>
        <taxon>Mikania</taxon>
    </lineage>
</organism>
<evidence type="ECO:0000256" key="1">
    <source>
        <dbReference type="SAM" id="MobiDB-lite"/>
    </source>
</evidence>
<feature type="region of interest" description="Disordered" evidence="1">
    <location>
        <begin position="241"/>
        <end position="271"/>
    </location>
</feature>
<protein>
    <recommendedName>
        <fullName evidence="2">Retrotransposon gag domain-containing protein</fullName>
    </recommendedName>
</protein>
<dbReference type="Pfam" id="PF03732">
    <property type="entry name" value="Retrotrans_gag"/>
    <property type="match status" value="1"/>
</dbReference>
<comment type="caution">
    <text evidence="3">The sequence shown here is derived from an EMBL/GenBank/DDBJ whole genome shotgun (WGS) entry which is preliminary data.</text>
</comment>
<sequence>MVNTRGDSSVNVPDPNVSQMTNQLTAIMRKLESMEAWKEDLNNLKKQFANKEKGGAGSNRQEEGESSFFNNRRPYHKIDFPTFSGGDPRGWILKAEKYFRFYNTSEEEKVDVAAMHLEDDALDLYSWLSTEQVITYWDELTQAFQKHYGPPEFQNPDEYLISVRQTGSVHEYRQEFTKRVSRVVDWPDHCLLGVFIHGLKDELKSDVRIHKPRTVYKAMSLALEFESKLSTLKPAKSFHSSLKPEAKPFSPTSHTASHPTQANSKPHSRITDPEKQARFLRGECFRCGDKYGFDPFHPLREAAGFYGISGAENK</sequence>
<name>A0A5N6N4X2_9ASTR</name>
<evidence type="ECO:0000259" key="2">
    <source>
        <dbReference type="Pfam" id="PF03732"/>
    </source>
</evidence>
<dbReference type="InterPro" id="IPR005162">
    <property type="entry name" value="Retrotrans_gag_dom"/>
</dbReference>